<keyword evidence="10" id="KW-1185">Reference proteome</keyword>
<accession>A0A437SVP0</accession>
<protein>
    <submittedName>
        <fullName evidence="9">DMT family transporter</fullName>
    </submittedName>
</protein>
<organism evidence="9 10">
    <name type="scientific">Lactobacillus xujianguonis</name>
    <dbReference type="NCBI Taxonomy" id="2495899"/>
    <lineage>
        <taxon>Bacteria</taxon>
        <taxon>Bacillati</taxon>
        <taxon>Bacillota</taxon>
        <taxon>Bacilli</taxon>
        <taxon>Lactobacillales</taxon>
        <taxon>Lactobacillaceae</taxon>
        <taxon>Lactobacillus</taxon>
    </lineage>
</organism>
<comment type="subcellular location">
    <subcellularLocation>
        <location evidence="1">Cell membrane</location>
        <topology evidence="1">Multi-pass membrane protein</topology>
    </subcellularLocation>
</comment>
<feature type="transmembrane region" description="Helical" evidence="7">
    <location>
        <begin position="246"/>
        <end position="265"/>
    </location>
</feature>
<dbReference type="PANTHER" id="PTHR42920:SF5">
    <property type="entry name" value="EAMA DOMAIN-CONTAINING PROTEIN"/>
    <property type="match status" value="1"/>
</dbReference>
<feature type="transmembrane region" description="Helical" evidence="7">
    <location>
        <begin position="12"/>
        <end position="29"/>
    </location>
</feature>
<dbReference type="InterPro" id="IPR037185">
    <property type="entry name" value="EmrE-like"/>
</dbReference>
<evidence type="ECO:0000256" key="6">
    <source>
        <dbReference type="ARBA" id="ARBA00023136"/>
    </source>
</evidence>
<dbReference type="AlphaFoldDB" id="A0A437SVP0"/>
<comment type="caution">
    <text evidence="9">The sequence shown here is derived from an EMBL/GenBank/DDBJ whole genome shotgun (WGS) entry which is preliminary data.</text>
</comment>
<evidence type="ECO:0000259" key="8">
    <source>
        <dbReference type="Pfam" id="PF00892"/>
    </source>
</evidence>
<feature type="transmembrane region" description="Helical" evidence="7">
    <location>
        <begin position="271"/>
        <end position="287"/>
    </location>
</feature>
<reference evidence="9 10" key="1">
    <citation type="submission" date="2018-12" db="EMBL/GenBank/DDBJ databases">
        <authorList>
            <person name="Meng J."/>
        </authorList>
    </citation>
    <scope>NUCLEOTIDE SEQUENCE [LARGE SCALE GENOMIC DNA]</scope>
    <source>
        <strain evidence="9 10">HT111-2</strain>
    </source>
</reference>
<evidence type="ECO:0000313" key="9">
    <source>
        <dbReference type="EMBL" id="RVU70983.1"/>
    </source>
</evidence>
<feature type="transmembrane region" description="Helical" evidence="7">
    <location>
        <begin position="73"/>
        <end position="92"/>
    </location>
</feature>
<feature type="domain" description="EamA" evidence="8">
    <location>
        <begin position="16"/>
        <end position="142"/>
    </location>
</feature>
<evidence type="ECO:0000256" key="2">
    <source>
        <dbReference type="ARBA" id="ARBA00007362"/>
    </source>
</evidence>
<feature type="transmembrane region" description="Helical" evidence="7">
    <location>
        <begin position="41"/>
        <end position="61"/>
    </location>
</feature>
<feature type="transmembrane region" description="Helical" evidence="7">
    <location>
        <begin position="126"/>
        <end position="144"/>
    </location>
</feature>
<feature type="transmembrane region" description="Helical" evidence="7">
    <location>
        <begin position="183"/>
        <end position="202"/>
    </location>
</feature>
<keyword evidence="4 7" id="KW-0812">Transmembrane</keyword>
<feature type="transmembrane region" description="Helical" evidence="7">
    <location>
        <begin position="98"/>
        <end position="119"/>
    </location>
</feature>
<proteinExistence type="inferred from homology"/>
<evidence type="ECO:0000256" key="7">
    <source>
        <dbReference type="SAM" id="Phobius"/>
    </source>
</evidence>
<dbReference type="PANTHER" id="PTHR42920">
    <property type="entry name" value="OS03G0707200 PROTEIN-RELATED"/>
    <property type="match status" value="1"/>
</dbReference>
<dbReference type="Proteomes" id="UP000288291">
    <property type="component" value="Unassembled WGS sequence"/>
</dbReference>
<dbReference type="SUPFAM" id="SSF103481">
    <property type="entry name" value="Multidrug resistance efflux transporter EmrE"/>
    <property type="match status" value="2"/>
</dbReference>
<feature type="transmembrane region" description="Helical" evidence="7">
    <location>
        <begin position="214"/>
        <end position="234"/>
    </location>
</feature>
<feature type="transmembrane region" description="Helical" evidence="7">
    <location>
        <begin position="150"/>
        <end position="171"/>
    </location>
</feature>
<keyword evidence="3" id="KW-1003">Cell membrane</keyword>
<name>A0A437SVP0_9LACO</name>
<evidence type="ECO:0000256" key="5">
    <source>
        <dbReference type="ARBA" id="ARBA00022989"/>
    </source>
</evidence>
<evidence type="ECO:0000313" key="10">
    <source>
        <dbReference type="Proteomes" id="UP000288291"/>
    </source>
</evidence>
<dbReference type="InterPro" id="IPR051258">
    <property type="entry name" value="Diverse_Substrate_Transporter"/>
</dbReference>
<dbReference type="GO" id="GO:0005886">
    <property type="term" value="C:plasma membrane"/>
    <property type="evidence" value="ECO:0007669"/>
    <property type="project" value="UniProtKB-SubCell"/>
</dbReference>
<dbReference type="Pfam" id="PF00892">
    <property type="entry name" value="EamA"/>
    <property type="match status" value="2"/>
</dbReference>
<gene>
    <name evidence="9" type="ORF">EJK17_04575</name>
</gene>
<sequence length="296" mass="32307">MINTSTTKKRYLGVELNLISILFSGVAKVLNKFSLVSLNPILGGVLTSAFASLFTLIVVLVKFKKVEIVKNKWVILLGLTNAVGVLLQYIALSILSPVTVTLIARIYLVYVFLLGFLFLGEKISGWDYVAIIACIAGSMLVSSGRAEFDSAIAIVCAFIYPFMYAANNVIAKYLVKDNNPSDVLLFNHVVSAVLLLVSGFFISGTYSKIPFEGVAFNFGGAFFNGFLSLLLFYISLKYITAGKANIVRALGPLVVIVYSYFFFPISITPKIIWGAVLLIIATAIVTFKQNKQEASK</sequence>
<evidence type="ECO:0000256" key="3">
    <source>
        <dbReference type="ARBA" id="ARBA00022475"/>
    </source>
</evidence>
<dbReference type="EMBL" id="RXIA01000010">
    <property type="protein sequence ID" value="RVU70983.1"/>
    <property type="molecule type" value="Genomic_DNA"/>
</dbReference>
<dbReference type="InterPro" id="IPR000620">
    <property type="entry name" value="EamA_dom"/>
</dbReference>
<keyword evidence="5 7" id="KW-1133">Transmembrane helix</keyword>
<comment type="similarity">
    <text evidence="2">Belongs to the EamA transporter family.</text>
</comment>
<feature type="domain" description="EamA" evidence="8">
    <location>
        <begin position="152"/>
        <end position="286"/>
    </location>
</feature>
<evidence type="ECO:0000256" key="1">
    <source>
        <dbReference type="ARBA" id="ARBA00004651"/>
    </source>
</evidence>
<keyword evidence="6 7" id="KW-0472">Membrane</keyword>
<evidence type="ECO:0000256" key="4">
    <source>
        <dbReference type="ARBA" id="ARBA00022692"/>
    </source>
</evidence>